<proteinExistence type="predicted"/>
<dbReference type="RefSeq" id="WP_254162590.1">
    <property type="nucleotide sequence ID" value="NZ_JAHESF010000007.1"/>
</dbReference>
<keyword evidence="2" id="KW-0732">Signal</keyword>
<evidence type="ECO:0008006" key="5">
    <source>
        <dbReference type="Google" id="ProtNLM"/>
    </source>
</evidence>
<feature type="signal peptide" evidence="2">
    <location>
        <begin position="1"/>
        <end position="21"/>
    </location>
</feature>
<evidence type="ECO:0000313" key="3">
    <source>
        <dbReference type="EMBL" id="MBT1696969.1"/>
    </source>
</evidence>
<dbReference type="EMBL" id="JAHESF010000007">
    <property type="protein sequence ID" value="MBT1696969.1"/>
    <property type="molecule type" value="Genomic_DNA"/>
</dbReference>
<evidence type="ECO:0000256" key="1">
    <source>
        <dbReference type="SAM" id="MobiDB-lite"/>
    </source>
</evidence>
<dbReference type="AlphaFoldDB" id="A0AAP2GIE1"/>
<sequence>MKTAVAVLIVCFASIAPMASAQEKMEAFMTSTTPEERAQMQTDHMKQTLTLTENQLPQVQEINLKYARKMQDAYNGGGSRLQKLKRVKGVSQEKDKELKRVLTSTQYATYESNKEEMKEKMRERAKERMKTN</sequence>
<dbReference type="Proteomes" id="UP001319200">
    <property type="component" value="Unassembled WGS sequence"/>
</dbReference>
<name>A0AAP2GIE1_9BACT</name>
<evidence type="ECO:0000256" key="2">
    <source>
        <dbReference type="SAM" id="SignalP"/>
    </source>
</evidence>
<accession>A0AAP2GIE1</accession>
<comment type="caution">
    <text evidence="3">The sequence shown here is derived from an EMBL/GenBank/DDBJ whole genome shotgun (WGS) entry which is preliminary data.</text>
</comment>
<keyword evidence="4" id="KW-1185">Reference proteome</keyword>
<reference evidence="3 4" key="1">
    <citation type="submission" date="2021-05" db="EMBL/GenBank/DDBJ databases">
        <title>A Polyphasic approach of four new species of the genus Ohtaekwangia: Ohtaekwangia histidinii sp. nov., Ohtaekwangia cretensis sp. nov., Ohtaekwangia indiensis sp. nov., Ohtaekwangia reichenbachii sp. nov. from diverse environment.</title>
        <authorList>
            <person name="Octaviana S."/>
        </authorList>
    </citation>
    <scope>NUCLEOTIDE SEQUENCE [LARGE SCALE GENOMIC DNA]</scope>
    <source>
        <strain evidence="3 4">PWU4</strain>
    </source>
</reference>
<feature type="chain" id="PRO_5042999870" description="DUF4890 domain-containing protein" evidence="2">
    <location>
        <begin position="22"/>
        <end position="132"/>
    </location>
</feature>
<organism evidence="3 4">
    <name type="scientific">Chryseosolibacter histidini</name>
    <dbReference type="NCBI Taxonomy" id="2782349"/>
    <lineage>
        <taxon>Bacteria</taxon>
        <taxon>Pseudomonadati</taxon>
        <taxon>Bacteroidota</taxon>
        <taxon>Cytophagia</taxon>
        <taxon>Cytophagales</taxon>
        <taxon>Chryseotaleaceae</taxon>
        <taxon>Chryseosolibacter</taxon>
    </lineage>
</organism>
<gene>
    <name evidence="3" type="ORF">KK083_08800</name>
</gene>
<protein>
    <recommendedName>
        <fullName evidence="5">DUF4890 domain-containing protein</fullName>
    </recommendedName>
</protein>
<feature type="region of interest" description="Disordered" evidence="1">
    <location>
        <begin position="112"/>
        <end position="132"/>
    </location>
</feature>
<evidence type="ECO:0000313" key="4">
    <source>
        <dbReference type="Proteomes" id="UP001319200"/>
    </source>
</evidence>